<sequence>MRLDQCCKIKLMLMTIIYSSETGNKMYMLAITNRNSRSGSTLFQIMKMVQKIGFIKINFMDMAVPCPDCLPRHTCEPMVMPICACFGQFSTTFKFMYMPLCLFKKMYLSTF</sequence>
<dbReference type="Proteomes" id="UP000182783">
    <property type="component" value="Unassembled WGS sequence"/>
</dbReference>
<organism evidence="1 2">
    <name type="scientific">Paenibacillus jilunlii</name>
    <dbReference type="NCBI Taxonomy" id="682956"/>
    <lineage>
        <taxon>Bacteria</taxon>
        <taxon>Bacillati</taxon>
        <taxon>Bacillota</taxon>
        <taxon>Bacilli</taxon>
        <taxon>Bacillales</taxon>
        <taxon>Paenibacillaceae</taxon>
        <taxon>Paenibacillus</taxon>
    </lineage>
</organism>
<proteinExistence type="predicted"/>
<reference evidence="1 2" key="1">
    <citation type="submission" date="2016-10" db="EMBL/GenBank/DDBJ databases">
        <authorList>
            <person name="de Groot N.N."/>
        </authorList>
    </citation>
    <scope>NUCLEOTIDE SEQUENCE [LARGE SCALE GENOMIC DNA]</scope>
    <source>
        <strain evidence="1 2">CGMCC 1.10239</strain>
    </source>
</reference>
<evidence type="ECO:0000313" key="2">
    <source>
        <dbReference type="Proteomes" id="UP000182783"/>
    </source>
</evidence>
<evidence type="ECO:0000313" key="1">
    <source>
        <dbReference type="EMBL" id="SDL80360.1"/>
    </source>
</evidence>
<gene>
    <name evidence="1" type="ORF">SAMN05216191_1063</name>
</gene>
<dbReference type="AlphaFoldDB" id="A0A1G9N1H2"/>
<name>A0A1G9N1H2_9BACL</name>
<accession>A0A1G9N1H2</accession>
<dbReference type="EMBL" id="FNGM01000006">
    <property type="protein sequence ID" value="SDL80360.1"/>
    <property type="molecule type" value="Genomic_DNA"/>
</dbReference>
<protein>
    <submittedName>
        <fullName evidence="1">Uncharacterized protein</fullName>
    </submittedName>
</protein>